<dbReference type="PANTHER" id="PTHR43046:SF14">
    <property type="entry name" value="MUTT_NUDIX FAMILY PROTEIN"/>
    <property type="match status" value="1"/>
</dbReference>
<evidence type="ECO:0000259" key="3">
    <source>
        <dbReference type="PROSITE" id="PS51462"/>
    </source>
</evidence>
<dbReference type="InterPro" id="IPR000086">
    <property type="entry name" value="NUDIX_hydrolase_dom"/>
</dbReference>
<reference evidence="4 5" key="1">
    <citation type="submission" date="2018-03" db="EMBL/GenBank/DDBJ databases">
        <title>Genome sequencing of Phreatobacter sp.</title>
        <authorList>
            <person name="Kim S.-J."/>
            <person name="Heo J."/>
            <person name="Kwon S.-W."/>
        </authorList>
    </citation>
    <scope>NUCLEOTIDE SEQUENCE [LARGE SCALE GENOMIC DNA]</scope>
    <source>
        <strain evidence="4 5">S-12</strain>
    </source>
</reference>
<proteinExistence type="predicted"/>
<evidence type="ECO:0000256" key="2">
    <source>
        <dbReference type="ARBA" id="ARBA00022801"/>
    </source>
</evidence>
<keyword evidence="2" id="KW-0378">Hydrolase</keyword>
<dbReference type="Pfam" id="PF00293">
    <property type="entry name" value="NUDIX"/>
    <property type="match status" value="1"/>
</dbReference>
<name>A0A2S0NC16_9HYPH</name>
<keyword evidence="5" id="KW-1185">Reference proteome</keyword>
<dbReference type="SUPFAM" id="SSF55811">
    <property type="entry name" value="Nudix"/>
    <property type="match status" value="1"/>
</dbReference>
<dbReference type="Proteomes" id="UP000237889">
    <property type="component" value="Chromosome"/>
</dbReference>
<evidence type="ECO:0000256" key="1">
    <source>
        <dbReference type="ARBA" id="ARBA00001946"/>
    </source>
</evidence>
<accession>A0A2S0NC16</accession>
<dbReference type="InterPro" id="IPR015797">
    <property type="entry name" value="NUDIX_hydrolase-like_dom_sf"/>
</dbReference>
<evidence type="ECO:0000313" key="4">
    <source>
        <dbReference type="EMBL" id="AVO45698.1"/>
    </source>
</evidence>
<dbReference type="OrthoDB" id="9800065at2"/>
<dbReference type="AlphaFoldDB" id="A0A2S0NC16"/>
<dbReference type="Gene3D" id="3.90.79.10">
    <property type="entry name" value="Nucleoside Triphosphate Pyrophosphohydrolase"/>
    <property type="match status" value="1"/>
</dbReference>
<comment type="cofactor">
    <cofactor evidence="1">
        <name>Mg(2+)</name>
        <dbReference type="ChEBI" id="CHEBI:18420"/>
    </cofactor>
</comment>
<protein>
    <recommendedName>
        <fullName evidence="3">Nudix hydrolase domain-containing protein</fullName>
    </recommendedName>
</protein>
<gene>
    <name evidence="4" type="ORF">C6569_11820</name>
</gene>
<dbReference type="PROSITE" id="PS51462">
    <property type="entry name" value="NUDIX"/>
    <property type="match status" value="1"/>
</dbReference>
<dbReference type="RefSeq" id="WP_106749039.1">
    <property type="nucleotide sequence ID" value="NZ_CP027668.1"/>
</dbReference>
<feature type="domain" description="Nudix hydrolase" evidence="3">
    <location>
        <begin position="25"/>
        <end position="150"/>
    </location>
</feature>
<evidence type="ECO:0000313" key="5">
    <source>
        <dbReference type="Proteomes" id="UP000237889"/>
    </source>
</evidence>
<dbReference type="PANTHER" id="PTHR43046">
    <property type="entry name" value="GDP-MANNOSE MANNOSYL HYDROLASE"/>
    <property type="match status" value="1"/>
</dbReference>
<dbReference type="EMBL" id="CP027668">
    <property type="protein sequence ID" value="AVO45698.1"/>
    <property type="molecule type" value="Genomic_DNA"/>
</dbReference>
<dbReference type="GO" id="GO:0016787">
    <property type="term" value="F:hydrolase activity"/>
    <property type="evidence" value="ECO:0007669"/>
    <property type="project" value="UniProtKB-KW"/>
</dbReference>
<sequence>MFLLSPDRRSPLTPLLHLYWRFTRGMTLGVRACVVDAGGRILLVRHSYTPGWHFPGGGVEVGQTVEEALAVELREEAHVALRGDPAFVGLYLNARTSPRDHVALFRVEAFEQTSPFVPTREILEAAFFPRDGLPEGVTRGTRERMAELFDGRPRSPHW</sequence>
<dbReference type="KEGG" id="phr:C6569_11820"/>
<organism evidence="4 5">
    <name type="scientific">Phreatobacter cathodiphilus</name>
    <dbReference type="NCBI Taxonomy" id="1868589"/>
    <lineage>
        <taxon>Bacteria</taxon>
        <taxon>Pseudomonadati</taxon>
        <taxon>Pseudomonadota</taxon>
        <taxon>Alphaproteobacteria</taxon>
        <taxon>Hyphomicrobiales</taxon>
        <taxon>Phreatobacteraceae</taxon>
        <taxon>Phreatobacter</taxon>
    </lineage>
</organism>